<feature type="chain" id="PRO_5002315906" description="Citrate transporter-like domain-containing protein" evidence="8">
    <location>
        <begin position="20"/>
        <end position="552"/>
    </location>
</feature>
<keyword evidence="8" id="KW-0732">Signal</keyword>
<feature type="transmembrane region" description="Helical" evidence="7">
    <location>
        <begin position="44"/>
        <end position="63"/>
    </location>
</feature>
<dbReference type="OrthoDB" id="442352at2759"/>
<evidence type="ECO:0000256" key="6">
    <source>
        <dbReference type="ARBA" id="ARBA00023136"/>
    </source>
</evidence>
<keyword evidence="4 7" id="KW-0812">Transmembrane</keyword>
<keyword evidence="5 7" id="KW-1133">Transmembrane helix</keyword>
<feature type="transmembrane region" description="Helical" evidence="7">
    <location>
        <begin position="530"/>
        <end position="550"/>
    </location>
</feature>
<keyword evidence="6 7" id="KW-0472">Membrane</keyword>
<proteinExistence type="predicted"/>
<feature type="transmembrane region" description="Helical" evidence="7">
    <location>
        <begin position="440"/>
        <end position="465"/>
    </location>
</feature>
<organism evidence="10 11">
    <name type="scientific">Fistulina hepatica ATCC 64428</name>
    <dbReference type="NCBI Taxonomy" id="1128425"/>
    <lineage>
        <taxon>Eukaryota</taxon>
        <taxon>Fungi</taxon>
        <taxon>Dikarya</taxon>
        <taxon>Basidiomycota</taxon>
        <taxon>Agaricomycotina</taxon>
        <taxon>Agaricomycetes</taxon>
        <taxon>Agaricomycetidae</taxon>
        <taxon>Agaricales</taxon>
        <taxon>Fistulinaceae</taxon>
        <taxon>Fistulina</taxon>
    </lineage>
</organism>
<keyword evidence="2" id="KW-0813">Transport</keyword>
<gene>
    <name evidence="10" type="ORF">FISHEDRAFT_51514</name>
</gene>
<feature type="transmembrane region" description="Helical" evidence="7">
    <location>
        <begin position="203"/>
        <end position="222"/>
    </location>
</feature>
<feature type="transmembrane region" description="Helical" evidence="7">
    <location>
        <begin position="84"/>
        <end position="106"/>
    </location>
</feature>
<evidence type="ECO:0000256" key="7">
    <source>
        <dbReference type="SAM" id="Phobius"/>
    </source>
</evidence>
<comment type="subcellular location">
    <subcellularLocation>
        <location evidence="1">Cell membrane</location>
        <topology evidence="1">Multi-pass membrane protein</topology>
    </subcellularLocation>
</comment>
<feature type="transmembrane region" description="Helical" evidence="7">
    <location>
        <begin position="485"/>
        <end position="509"/>
    </location>
</feature>
<feature type="transmembrane region" description="Helical" evidence="7">
    <location>
        <begin position="247"/>
        <end position="267"/>
    </location>
</feature>
<evidence type="ECO:0000256" key="1">
    <source>
        <dbReference type="ARBA" id="ARBA00004651"/>
    </source>
</evidence>
<feature type="transmembrane region" description="Helical" evidence="7">
    <location>
        <begin position="126"/>
        <end position="154"/>
    </location>
</feature>
<feature type="domain" description="Citrate transporter-like" evidence="9">
    <location>
        <begin position="51"/>
        <end position="277"/>
    </location>
</feature>
<keyword evidence="11" id="KW-1185">Reference proteome</keyword>
<dbReference type="AlphaFoldDB" id="A0A0D7A104"/>
<feature type="signal peptide" evidence="8">
    <location>
        <begin position="1"/>
        <end position="19"/>
    </location>
</feature>
<dbReference type="Pfam" id="PF03600">
    <property type="entry name" value="CitMHS"/>
    <property type="match status" value="1"/>
</dbReference>
<evidence type="ECO:0000313" key="10">
    <source>
        <dbReference type="EMBL" id="KIY44478.1"/>
    </source>
</evidence>
<dbReference type="PANTHER" id="PTHR43302:SF5">
    <property type="entry name" value="TRANSPORTER ARSB-RELATED"/>
    <property type="match status" value="1"/>
</dbReference>
<sequence>MDARSILTMVLFLFSSICSFRPPSFHLPPIRLPILKTALSGGKVVRMGLVTTPIAIICLLLASKCITFVQVRDGIVGTGGLKPYNVLTLFISLAYMTITLDHSGLFRAAALLVSNKGGTSSWRLYIYFYLLLSFMSAFMGNDPVILSSTTFLVYYTRACGIEPLPWLFSEFVSSNTASMILFVGNPTNVIICEGDINNLVYTAYTILPFLACSVSFFITLVLQFRKHLGNIPACEPQDPRLALVDPLGAYVGTGMLATCLVAIMVASFFRVDAWMVVLPFAVAKCFFDFVNDYIRLRGRSLCNGMTSGPSELHEDSFEAVPADSPAAGCSASPGAKLPIFEKTREPPSPVFVNTASKVPDSNTKFVKYFQSLKSSACSRFSHLARRFPTFFTVFPWLPLPLVPFALSQFILIEALDHQGWIDIFAHWLVRITRHGEMVSTIWVVGVFGMLLCNFAGTNFGATILLTKVVRVAPGFPVQSTHAAAAALALASNIGAVGFTFSASLAGLLWDTMLKQKDIKVQHLEFARRNAMLVPVALASGLAVVTAEMVATS</sequence>
<evidence type="ECO:0000256" key="8">
    <source>
        <dbReference type="SAM" id="SignalP"/>
    </source>
</evidence>
<accession>A0A0D7A104</accession>
<name>A0A0D7A104_9AGAR</name>
<dbReference type="InterPro" id="IPR004680">
    <property type="entry name" value="Cit_transptr-like_dom"/>
</dbReference>
<evidence type="ECO:0000313" key="11">
    <source>
        <dbReference type="Proteomes" id="UP000054144"/>
    </source>
</evidence>
<protein>
    <recommendedName>
        <fullName evidence="9">Citrate transporter-like domain-containing protein</fullName>
    </recommendedName>
</protein>
<evidence type="ECO:0000256" key="4">
    <source>
        <dbReference type="ARBA" id="ARBA00022692"/>
    </source>
</evidence>
<dbReference type="GO" id="GO:0005886">
    <property type="term" value="C:plasma membrane"/>
    <property type="evidence" value="ECO:0007669"/>
    <property type="project" value="UniProtKB-SubCell"/>
</dbReference>
<dbReference type="EMBL" id="KN882092">
    <property type="protein sequence ID" value="KIY44478.1"/>
    <property type="molecule type" value="Genomic_DNA"/>
</dbReference>
<evidence type="ECO:0000256" key="2">
    <source>
        <dbReference type="ARBA" id="ARBA00022448"/>
    </source>
</evidence>
<evidence type="ECO:0000256" key="5">
    <source>
        <dbReference type="ARBA" id="ARBA00022989"/>
    </source>
</evidence>
<reference evidence="10 11" key="1">
    <citation type="journal article" date="2015" name="Fungal Genet. Biol.">
        <title>Evolution of novel wood decay mechanisms in Agaricales revealed by the genome sequences of Fistulina hepatica and Cylindrobasidium torrendii.</title>
        <authorList>
            <person name="Floudas D."/>
            <person name="Held B.W."/>
            <person name="Riley R."/>
            <person name="Nagy L.G."/>
            <person name="Koehler G."/>
            <person name="Ransdell A.S."/>
            <person name="Younus H."/>
            <person name="Chow J."/>
            <person name="Chiniquy J."/>
            <person name="Lipzen A."/>
            <person name="Tritt A."/>
            <person name="Sun H."/>
            <person name="Haridas S."/>
            <person name="LaButti K."/>
            <person name="Ohm R.A."/>
            <person name="Kues U."/>
            <person name="Blanchette R.A."/>
            <person name="Grigoriev I.V."/>
            <person name="Minto R.E."/>
            <person name="Hibbett D.S."/>
        </authorList>
    </citation>
    <scope>NUCLEOTIDE SEQUENCE [LARGE SCALE GENOMIC DNA]</scope>
    <source>
        <strain evidence="10 11">ATCC 64428</strain>
    </source>
</reference>
<evidence type="ECO:0000259" key="9">
    <source>
        <dbReference type="Pfam" id="PF03600"/>
    </source>
</evidence>
<dbReference type="PANTHER" id="PTHR43302">
    <property type="entry name" value="TRANSPORTER ARSB-RELATED"/>
    <property type="match status" value="1"/>
</dbReference>
<evidence type="ECO:0000256" key="3">
    <source>
        <dbReference type="ARBA" id="ARBA00022475"/>
    </source>
</evidence>
<dbReference type="GO" id="GO:0055085">
    <property type="term" value="P:transmembrane transport"/>
    <property type="evidence" value="ECO:0007669"/>
    <property type="project" value="InterPro"/>
</dbReference>
<keyword evidence="3" id="KW-1003">Cell membrane</keyword>
<dbReference type="Proteomes" id="UP000054144">
    <property type="component" value="Unassembled WGS sequence"/>
</dbReference>